<evidence type="ECO:0000256" key="1">
    <source>
        <dbReference type="SAM" id="SignalP"/>
    </source>
</evidence>
<keyword evidence="1" id="KW-0732">Signal</keyword>
<protein>
    <submittedName>
        <fullName evidence="2">Uncharacterized protein</fullName>
    </submittedName>
</protein>
<dbReference type="Proteomes" id="UP000299102">
    <property type="component" value="Unassembled WGS sequence"/>
</dbReference>
<organism evidence="2 3">
    <name type="scientific">Eumeta variegata</name>
    <name type="common">Bagworm moth</name>
    <name type="synonym">Eumeta japonica</name>
    <dbReference type="NCBI Taxonomy" id="151549"/>
    <lineage>
        <taxon>Eukaryota</taxon>
        <taxon>Metazoa</taxon>
        <taxon>Ecdysozoa</taxon>
        <taxon>Arthropoda</taxon>
        <taxon>Hexapoda</taxon>
        <taxon>Insecta</taxon>
        <taxon>Pterygota</taxon>
        <taxon>Neoptera</taxon>
        <taxon>Endopterygota</taxon>
        <taxon>Lepidoptera</taxon>
        <taxon>Glossata</taxon>
        <taxon>Ditrysia</taxon>
        <taxon>Tineoidea</taxon>
        <taxon>Psychidae</taxon>
        <taxon>Oiketicinae</taxon>
        <taxon>Eumeta</taxon>
    </lineage>
</organism>
<name>A0A4C2ACI3_EUMVA</name>
<sequence>MTLSADPCSILITVLLSMSICLPLDFDQGLVFHSEHTINLRSESEARPAFDSDPGPVLDSDFSPAFNFDSYMNHSSDLNETGG</sequence>
<feature type="chain" id="PRO_5020030819" evidence="1">
    <location>
        <begin position="24"/>
        <end position="83"/>
    </location>
</feature>
<keyword evidence="3" id="KW-1185">Reference proteome</keyword>
<dbReference type="AlphaFoldDB" id="A0A4C2ACI3"/>
<proteinExistence type="predicted"/>
<evidence type="ECO:0000313" key="3">
    <source>
        <dbReference type="Proteomes" id="UP000299102"/>
    </source>
</evidence>
<reference evidence="2 3" key="1">
    <citation type="journal article" date="2019" name="Commun. Biol.">
        <title>The bagworm genome reveals a unique fibroin gene that provides high tensile strength.</title>
        <authorList>
            <person name="Kono N."/>
            <person name="Nakamura H."/>
            <person name="Ohtoshi R."/>
            <person name="Tomita M."/>
            <person name="Numata K."/>
            <person name="Arakawa K."/>
        </authorList>
    </citation>
    <scope>NUCLEOTIDE SEQUENCE [LARGE SCALE GENOMIC DNA]</scope>
</reference>
<comment type="caution">
    <text evidence="2">The sequence shown here is derived from an EMBL/GenBank/DDBJ whole genome shotgun (WGS) entry which is preliminary data.</text>
</comment>
<accession>A0A4C2ACI3</accession>
<evidence type="ECO:0000313" key="2">
    <source>
        <dbReference type="EMBL" id="GBP96695.1"/>
    </source>
</evidence>
<dbReference type="EMBL" id="BGZK01002821">
    <property type="protein sequence ID" value="GBP96695.1"/>
    <property type="molecule type" value="Genomic_DNA"/>
</dbReference>
<gene>
    <name evidence="2" type="ORF">EVAR_70038_1</name>
</gene>
<feature type="signal peptide" evidence="1">
    <location>
        <begin position="1"/>
        <end position="23"/>
    </location>
</feature>